<evidence type="ECO:0000256" key="5">
    <source>
        <dbReference type="ARBA" id="ARBA00025933"/>
    </source>
</evidence>
<keyword evidence="4 6" id="KW-0975">Bacterial flagellum</keyword>
<comment type="similarity">
    <text evidence="2">Belongs to the flagella basal body rod proteins family.</text>
</comment>
<dbReference type="InterPro" id="IPR006299">
    <property type="entry name" value="FlgC"/>
</dbReference>
<dbReference type="RefSeq" id="WP_066181934.1">
    <property type="nucleotide sequence ID" value="NZ_LQZT01000042.1"/>
</dbReference>
<evidence type="ECO:0000256" key="4">
    <source>
        <dbReference type="ARBA" id="ARBA00023143"/>
    </source>
</evidence>
<dbReference type="GO" id="GO:0030694">
    <property type="term" value="C:bacterial-type flagellum basal body, rod"/>
    <property type="evidence" value="ECO:0007669"/>
    <property type="project" value="UniProtKB-UniRule"/>
</dbReference>
<protein>
    <recommendedName>
        <fullName evidence="3 6">Flagellar basal-body rod protein FlgC</fullName>
    </recommendedName>
</protein>
<dbReference type="NCBIfam" id="TIGR01395">
    <property type="entry name" value="FlgC"/>
    <property type="match status" value="1"/>
</dbReference>
<dbReference type="PANTHER" id="PTHR30435">
    <property type="entry name" value="FLAGELLAR PROTEIN"/>
    <property type="match status" value="1"/>
</dbReference>
<keyword evidence="8" id="KW-0966">Cell projection</keyword>
<evidence type="ECO:0000256" key="1">
    <source>
        <dbReference type="ARBA" id="ARBA00004117"/>
    </source>
</evidence>
<organism evidence="8 9">
    <name type="scientific">Hoeflea olei</name>
    <dbReference type="NCBI Taxonomy" id="1480615"/>
    <lineage>
        <taxon>Bacteria</taxon>
        <taxon>Pseudomonadati</taxon>
        <taxon>Pseudomonadota</taxon>
        <taxon>Alphaproteobacteria</taxon>
        <taxon>Hyphomicrobiales</taxon>
        <taxon>Rhizobiaceae</taxon>
        <taxon>Hoeflea</taxon>
    </lineage>
</organism>
<evidence type="ECO:0000313" key="9">
    <source>
        <dbReference type="Proteomes" id="UP000094795"/>
    </source>
</evidence>
<reference evidence="8 9" key="1">
    <citation type="submission" date="2015-12" db="EMBL/GenBank/DDBJ databases">
        <authorList>
            <person name="Shamseldin A."/>
            <person name="Moawad H."/>
            <person name="Abd El-Rahim W.M."/>
            <person name="Sadowsky M.J."/>
        </authorList>
    </citation>
    <scope>NUCLEOTIDE SEQUENCE [LARGE SCALE GENOMIC DNA]</scope>
    <source>
        <strain evidence="8 9">JC234</strain>
    </source>
</reference>
<evidence type="ECO:0000256" key="2">
    <source>
        <dbReference type="ARBA" id="ARBA00009677"/>
    </source>
</evidence>
<dbReference type="OrthoDB" id="9813951at2"/>
<keyword evidence="8" id="KW-0969">Cilium</keyword>
<comment type="subunit">
    <text evidence="5 6">The basal body constitutes a major portion of the flagellar organelle and consists of four rings (L,P,S, and M) mounted on a central rod. The rod consists of about 26 subunits of FlgG in the distal portion, and FlgB, FlgC and FlgF are thought to build up the proximal portion of the rod with about 6 subunits each.</text>
</comment>
<evidence type="ECO:0000256" key="3">
    <source>
        <dbReference type="ARBA" id="ARBA00017941"/>
    </source>
</evidence>
<keyword evidence="9" id="KW-1185">Reference proteome</keyword>
<dbReference type="InterPro" id="IPR010930">
    <property type="entry name" value="Flg_bb/hook_C_dom"/>
</dbReference>
<dbReference type="GO" id="GO:0071978">
    <property type="term" value="P:bacterial-type flagellum-dependent swarming motility"/>
    <property type="evidence" value="ECO:0007669"/>
    <property type="project" value="TreeGrafter"/>
</dbReference>
<sequence length="141" mass="15368">MVVDPLSLASRIASSGLDVQETRMRILSENLANAQSTGDTPGSDAYRRKTISFSWELDRALGASSAKVSRIATDPGEFNIEYDPGNPAANEDGMVKLPNVNVLIELADMREANRSYEANLQTVKQTRELVSLTIDLLRAGQ</sequence>
<dbReference type="Proteomes" id="UP000094795">
    <property type="component" value="Unassembled WGS sequence"/>
</dbReference>
<comment type="subcellular location">
    <subcellularLocation>
        <location evidence="1 6">Bacterial flagellum basal body</location>
    </subcellularLocation>
</comment>
<dbReference type="Pfam" id="PF06429">
    <property type="entry name" value="Flg_bbr_C"/>
    <property type="match status" value="1"/>
</dbReference>
<comment type="caution">
    <text evidence="8">The sequence shown here is derived from an EMBL/GenBank/DDBJ whole genome shotgun (WGS) entry which is preliminary data.</text>
</comment>
<dbReference type="AlphaFoldDB" id="A0A1C1YS02"/>
<keyword evidence="8" id="KW-0282">Flagellum</keyword>
<dbReference type="STRING" id="1480615.AWJ14_19050"/>
<evidence type="ECO:0000256" key="6">
    <source>
        <dbReference type="RuleBase" id="RU362062"/>
    </source>
</evidence>
<gene>
    <name evidence="8" type="primary">flgC</name>
    <name evidence="8" type="ORF">AWJ14_19050</name>
</gene>
<accession>A0A1C1YS02</accession>
<dbReference type="EMBL" id="LQZT01000042">
    <property type="protein sequence ID" value="OCW56196.1"/>
    <property type="molecule type" value="Genomic_DNA"/>
</dbReference>
<evidence type="ECO:0000259" key="7">
    <source>
        <dbReference type="Pfam" id="PF06429"/>
    </source>
</evidence>
<evidence type="ECO:0000313" key="8">
    <source>
        <dbReference type="EMBL" id="OCW56196.1"/>
    </source>
</evidence>
<proteinExistence type="inferred from homology"/>
<name>A0A1C1YS02_9HYPH</name>
<feature type="domain" description="Flagellar basal-body/hook protein C-terminal" evidence="7">
    <location>
        <begin position="92"/>
        <end position="131"/>
    </location>
</feature>
<dbReference type="PANTHER" id="PTHR30435:SF2">
    <property type="entry name" value="FLAGELLAR BASAL-BODY ROD PROTEIN FLGC"/>
    <property type="match status" value="1"/>
</dbReference>